<dbReference type="PRINTS" id="PR00377">
    <property type="entry name" value="IMPHPHTASES"/>
</dbReference>
<dbReference type="Gene3D" id="3.30.540.10">
    <property type="entry name" value="Fructose-1,6-Bisphosphatase, subunit A, domain 1"/>
    <property type="match status" value="1"/>
</dbReference>
<keyword evidence="3" id="KW-1185">Reference proteome</keyword>
<dbReference type="Proteomes" id="UP000007967">
    <property type="component" value="Chromosome"/>
</dbReference>
<feature type="binding site" evidence="1">
    <location>
        <position position="218"/>
    </location>
    <ligand>
        <name>Mg(2+)</name>
        <dbReference type="ChEBI" id="CHEBI:18420"/>
        <label>1</label>
        <note>catalytic</note>
    </ligand>
</feature>
<dbReference type="eggNOG" id="COG0483">
    <property type="taxonomic scope" value="Bacteria"/>
</dbReference>
<reference evidence="2 3" key="2">
    <citation type="journal article" date="2010" name="Stand. Genomic Sci.">
        <title>Complete genome sequence of Kribbella flavida type strain (IFO 14399).</title>
        <authorList>
            <person name="Pukall R."/>
            <person name="Lapidus A."/>
            <person name="Glavina Del Rio T."/>
            <person name="Copeland A."/>
            <person name="Tice H."/>
            <person name="Cheng J.-F."/>
            <person name="Lucas S."/>
            <person name="Chen F."/>
            <person name="Nolan M."/>
            <person name="LaButti K."/>
            <person name="Pati A."/>
            <person name="Ivanova N."/>
            <person name="Mavrommatis K."/>
            <person name="Mikhailova N."/>
            <person name="Pitluck S."/>
            <person name="Bruce D."/>
            <person name="Goodwin L."/>
            <person name="Land M."/>
            <person name="Hauser L."/>
            <person name="Chang Y.-J."/>
            <person name="Jeffries C.D."/>
            <person name="Chen A."/>
            <person name="Palaniappan K."/>
            <person name="Chain P."/>
            <person name="Rohde M."/>
            <person name="Goeker M."/>
            <person name="Bristow J."/>
            <person name="Eisen J.A."/>
            <person name="Markowitz V."/>
            <person name="Hugenholtz P."/>
            <person name="Kyrpides N.C."/>
            <person name="Klenk H.-P."/>
            <person name="Brettin T."/>
        </authorList>
    </citation>
    <scope>NUCLEOTIDE SEQUENCE [LARGE SCALE GENOMIC DNA]</scope>
    <source>
        <strain evidence="3">DSM 17836 / JCM 10339 / NBRC 14399</strain>
    </source>
</reference>
<evidence type="ECO:0000256" key="1">
    <source>
        <dbReference type="PIRSR" id="PIRSR600760-2"/>
    </source>
</evidence>
<evidence type="ECO:0000313" key="3">
    <source>
        <dbReference type="Proteomes" id="UP000007967"/>
    </source>
</evidence>
<organism evidence="2 3">
    <name type="scientific">Kribbella flavida (strain DSM 17836 / JCM 10339 / NBRC 14399)</name>
    <dbReference type="NCBI Taxonomy" id="479435"/>
    <lineage>
        <taxon>Bacteria</taxon>
        <taxon>Bacillati</taxon>
        <taxon>Actinomycetota</taxon>
        <taxon>Actinomycetes</taxon>
        <taxon>Propionibacteriales</taxon>
        <taxon>Kribbellaceae</taxon>
        <taxon>Kribbella</taxon>
    </lineage>
</organism>
<keyword evidence="1" id="KW-0479">Metal-binding</keyword>
<dbReference type="InterPro" id="IPR000760">
    <property type="entry name" value="Inositol_monophosphatase-like"/>
</dbReference>
<proteinExistence type="predicted"/>
<dbReference type="PANTHER" id="PTHR20854">
    <property type="entry name" value="INOSITOL MONOPHOSPHATASE"/>
    <property type="match status" value="1"/>
</dbReference>
<dbReference type="GO" id="GO:0007165">
    <property type="term" value="P:signal transduction"/>
    <property type="evidence" value="ECO:0007669"/>
    <property type="project" value="TreeGrafter"/>
</dbReference>
<feature type="binding site" evidence="1">
    <location>
        <position position="89"/>
    </location>
    <ligand>
        <name>Mg(2+)</name>
        <dbReference type="ChEBI" id="CHEBI:18420"/>
        <label>1</label>
        <note>catalytic</note>
    </ligand>
</feature>
<feature type="binding site" evidence="1">
    <location>
        <position position="87"/>
    </location>
    <ligand>
        <name>Mg(2+)</name>
        <dbReference type="ChEBI" id="CHEBI:18420"/>
        <label>1</label>
        <note>catalytic</note>
    </ligand>
</feature>
<comment type="cofactor">
    <cofactor evidence="1">
        <name>Mg(2+)</name>
        <dbReference type="ChEBI" id="CHEBI:18420"/>
    </cofactor>
</comment>
<keyword evidence="1" id="KW-0460">Magnesium</keyword>
<gene>
    <name evidence="2" type="ordered locus">Kfla_2040</name>
</gene>
<dbReference type="HOGENOM" id="CLU_044118_4_0_11"/>
<name>D2PQZ6_KRIFD</name>
<dbReference type="AlphaFoldDB" id="D2PQZ6"/>
<dbReference type="PANTHER" id="PTHR20854:SF4">
    <property type="entry name" value="INOSITOL-1-MONOPHOSPHATASE-RELATED"/>
    <property type="match status" value="1"/>
</dbReference>
<dbReference type="KEGG" id="kfl:Kfla_2040"/>
<dbReference type="GO" id="GO:0046872">
    <property type="term" value="F:metal ion binding"/>
    <property type="evidence" value="ECO:0007669"/>
    <property type="project" value="UniProtKB-KW"/>
</dbReference>
<protein>
    <submittedName>
        <fullName evidence="2">Inositol monophosphatase</fullName>
    </submittedName>
</protein>
<dbReference type="EMBL" id="CP001736">
    <property type="protein sequence ID" value="ADB31129.1"/>
    <property type="molecule type" value="Genomic_DNA"/>
</dbReference>
<feature type="binding site" evidence="1">
    <location>
        <position position="90"/>
    </location>
    <ligand>
        <name>Mg(2+)</name>
        <dbReference type="ChEBI" id="CHEBI:18420"/>
        <label>2</label>
    </ligand>
</feature>
<dbReference type="GO" id="GO:0006020">
    <property type="term" value="P:inositol metabolic process"/>
    <property type="evidence" value="ECO:0007669"/>
    <property type="project" value="TreeGrafter"/>
</dbReference>
<accession>D2PQZ6</accession>
<dbReference type="OrthoDB" id="9772456at2"/>
<evidence type="ECO:0000313" key="2">
    <source>
        <dbReference type="EMBL" id="ADB31129.1"/>
    </source>
</evidence>
<dbReference type="GO" id="GO:0008934">
    <property type="term" value="F:inositol monophosphate 1-phosphatase activity"/>
    <property type="evidence" value="ECO:0007669"/>
    <property type="project" value="TreeGrafter"/>
</dbReference>
<dbReference type="SUPFAM" id="SSF56655">
    <property type="entry name" value="Carbohydrate phosphatase"/>
    <property type="match status" value="1"/>
</dbReference>
<dbReference type="Pfam" id="PF00459">
    <property type="entry name" value="Inositol_P"/>
    <property type="match status" value="1"/>
</dbReference>
<sequence>MTAVSYAAELQFAFDFVSRSVREILRTAEQAYRIDTKRDGTVVTSADLEINRSFIEHVVDRFPGDSVLGEEASHSAAGGNGRTWVIDPIDGTQQFILGVPVFMTSIALVVAGRPVLGVLSNPSTRDLYWATTGGGAFRNGTAIHVSTRDGRTEPLTLVGAGAMPTPAGLDADTLLETFVSPTFRTTAHRFPWPTVFSGCKVAEGTWDADLYDSTGAHDVAAICILVREAGGTVTNRHGADQRYDTAVDGCVSSNGAQHSTLVRHWADVRHQPPAHGADRSSKL</sequence>
<dbReference type="Gene3D" id="3.40.190.80">
    <property type="match status" value="1"/>
</dbReference>
<reference evidence="3" key="1">
    <citation type="submission" date="2009-09" db="EMBL/GenBank/DDBJ databases">
        <title>The complete genome of Kribbella flavida DSM 17836.</title>
        <authorList>
            <consortium name="US DOE Joint Genome Institute (JGI-PGF)"/>
            <person name="Lucas S."/>
            <person name="Copeland A."/>
            <person name="Lapidus A."/>
            <person name="Glavina del Rio T."/>
            <person name="Dalin E."/>
            <person name="Tice H."/>
            <person name="Bruce D."/>
            <person name="Goodwin L."/>
            <person name="Pitluck S."/>
            <person name="Kyrpides N."/>
            <person name="Mavromatis K."/>
            <person name="Ivanova N."/>
            <person name="Saunders E."/>
            <person name="Brettin T."/>
            <person name="Detter J.C."/>
            <person name="Han C."/>
            <person name="Larimer F."/>
            <person name="Land M."/>
            <person name="Hauser L."/>
            <person name="Markowitz V."/>
            <person name="Cheng J.-F."/>
            <person name="Hugenholtz P."/>
            <person name="Woyke T."/>
            <person name="Wu D."/>
            <person name="Pukall R."/>
            <person name="Klenk H.-P."/>
            <person name="Eisen J.A."/>
        </authorList>
    </citation>
    <scope>NUCLEOTIDE SEQUENCE [LARGE SCALE GENOMIC DNA]</scope>
    <source>
        <strain evidence="3">DSM 17836 / JCM 10339 / NBRC 14399</strain>
    </source>
</reference>
<dbReference type="RefSeq" id="WP_012919685.1">
    <property type="nucleotide sequence ID" value="NC_013729.1"/>
</dbReference>
<feature type="binding site" evidence="1">
    <location>
        <position position="70"/>
    </location>
    <ligand>
        <name>Mg(2+)</name>
        <dbReference type="ChEBI" id="CHEBI:18420"/>
        <label>1</label>
        <note>catalytic</note>
    </ligand>
</feature>
<dbReference type="STRING" id="479435.Kfla_2040"/>